<accession>A0A6J4ME92</accession>
<sequence>AACTPGSAPAPDALRAGDPLRRAGAGPRRTGPGRALQGVPAGAELSQSAEPGYVHTVLSGGKPFQGWRAPGRHHPNREHVSSAYRRPQGGRASPREERPRAGASLHGAGAEGRLLGWPRPQREARPVGALLLRADGGRPARAGPDPHHRRRSAEAALHPAHLPQAV</sequence>
<name>A0A6J4ME92_9BACT</name>
<feature type="region of interest" description="Disordered" evidence="1">
    <location>
        <begin position="1"/>
        <end position="166"/>
    </location>
</feature>
<gene>
    <name evidence="2" type="ORF">AVDCRST_MAG68-4389</name>
</gene>
<feature type="non-terminal residue" evidence="2">
    <location>
        <position position="1"/>
    </location>
</feature>
<organism evidence="2">
    <name type="scientific">uncultured Gemmatimonadota bacterium</name>
    <dbReference type="NCBI Taxonomy" id="203437"/>
    <lineage>
        <taxon>Bacteria</taxon>
        <taxon>Pseudomonadati</taxon>
        <taxon>Gemmatimonadota</taxon>
        <taxon>environmental samples</taxon>
    </lineage>
</organism>
<dbReference type="AlphaFoldDB" id="A0A6J4ME92"/>
<evidence type="ECO:0000256" key="1">
    <source>
        <dbReference type="SAM" id="MobiDB-lite"/>
    </source>
</evidence>
<evidence type="ECO:0000313" key="2">
    <source>
        <dbReference type="EMBL" id="CAA9355416.1"/>
    </source>
</evidence>
<proteinExistence type="predicted"/>
<dbReference type="EMBL" id="CADCTW010000187">
    <property type="protein sequence ID" value="CAA9355416.1"/>
    <property type="molecule type" value="Genomic_DNA"/>
</dbReference>
<feature type="compositionally biased region" description="Low complexity" evidence="1">
    <location>
        <begin position="13"/>
        <end position="36"/>
    </location>
</feature>
<protein>
    <submittedName>
        <fullName evidence="2">Uncharacterized protein</fullName>
    </submittedName>
</protein>
<reference evidence="2" key="1">
    <citation type="submission" date="2020-02" db="EMBL/GenBank/DDBJ databases">
        <authorList>
            <person name="Meier V. D."/>
        </authorList>
    </citation>
    <scope>NUCLEOTIDE SEQUENCE</scope>
    <source>
        <strain evidence="2">AVDCRST_MAG68</strain>
    </source>
</reference>
<feature type="non-terminal residue" evidence="2">
    <location>
        <position position="166"/>
    </location>
</feature>